<feature type="chain" id="PRO_5038074768" evidence="1">
    <location>
        <begin position="26"/>
        <end position="268"/>
    </location>
</feature>
<feature type="signal peptide" evidence="1">
    <location>
        <begin position="1"/>
        <end position="25"/>
    </location>
</feature>
<dbReference type="EMBL" id="JAGQNX010000057">
    <property type="protein sequence ID" value="MCA9308267.1"/>
    <property type="molecule type" value="Genomic_DNA"/>
</dbReference>
<reference evidence="2" key="1">
    <citation type="submission" date="2020-04" db="EMBL/GenBank/DDBJ databases">
        <authorList>
            <person name="Zhang T."/>
        </authorList>
    </citation>
    <scope>NUCLEOTIDE SEQUENCE</scope>
    <source>
        <strain evidence="2">HKST-UBA79</strain>
    </source>
</reference>
<organism evidence="2 3">
    <name type="scientific">candidate division WWE3 bacterium</name>
    <dbReference type="NCBI Taxonomy" id="2053526"/>
    <lineage>
        <taxon>Bacteria</taxon>
        <taxon>Katanobacteria</taxon>
    </lineage>
</organism>
<reference evidence="2" key="2">
    <citation type="journal article" date="2021" name="Microbiome">
        <title>Successional dynamics and alternative stable states in a saline activated sludge microbial community over 9 years.</title>
        <authorList>
            <person name="Wang Y."/>
            <person name="Ye J."/>
            <person name="Ju F."/>
            <person name="Liu L."/>
            <person name="Boyd J.A."/>
            <person name="Deng Y."/>
            <person name="Parks D.H."/>
            <person name="Jiang X."/>
            <person name="Yin X."/>
            <person name="Woodcroft B.J."/>
            <person name="Tyson G.W."/>
            <person name="Hugenholtz P."/>
            <person name="Polz M.F."/>
            <person name="Zhang T."/>
        </authorList>
    </citation>
    <scope>NUCLEOTIDE SEQUENCE</scope>
    <source>
        <strain evidence="2">HKST-UBA79</strain>
    </source>
</reference>
<evidence type="ECO:0000313" key="3">
    <source>
        <dbReference type="Proteomes" id="UP000740557"/>
    </source>
</evidence>
<dbReference type="Proteomes" id="UP000740557">
    <property type="component" value="Unassembled WGS sequence"/>
</dbReference>
<sequence>MSNKVINTSILILFLLIGLSNTAFAQESADSLVTKFLQTKDAYIQIRKSCSSDFCTSATPEDIATYKNYLTLKLDVFIFRLTNVLTDYQNNDGIDTTKKFAVGGMISQLSDSADALKPTIQTSTTHEQLKKIEDQIDSQIVGVNPIIYIFAVESSKLKLESIANRLKLINQNVEAHMALAAKAGNDVNLVYTRYSNASEKIIIASNYLRDLDIDPAQLQNVESSVKYAQRQQSLIVAAVNTLTEAESDIASAIVILERLYEVNPWESI</sequence>
<name>A0A955J2D7_UNCKA</name>
<comment type="caution">
    <text evidence="2">The sequence shown here is derived from an EMBL/GenBank/DDBJ whole genome shotgun (WGS) entry which is preliminary data.</text>
</comment>
<keyword evidence="1" id="KW-0732">Signal</keyword>
<evidence type="ECO:0000256" key="1">
    <source>
        <dbReference type="SAM" id="SignalP"/>
    </source>
</evidence>
<dbReference type="AlphaFoldDB" id="A0A955J2D7"/>
<evidence type="ECO:0000313" key="2">
    <source>
        <dbReference type="EMBL" id="MCA9308267.1"/>
    </source>
</evidence>
<proteinExistence type="predicted"/>
<protein>
    <submittedName>
        <fullName evidence="2">Uncharacterized protein</fullName>
    </submittedName>
</protein>
<accession>A0A955J2D7</accession>
<gene>
    <name evidence="2" type="ORF">KC980_02030</name>
</gene>